<keyword evidence="3 6" id="KW-0597">Phosphoprotein</keyword>
<feature type="domain" description="PAC" evidence="12">
    <location>
        <begin position="233"/>
        <end position="285"/>
    </location>
</feature>
<evidence type="ECO:0000256" key="2">
    <source>
        <dbReference type="ARBA" id="ARBA00012438"/>
    </source>
</evidence>
<proteinExistence type="predicted"/>
<evidence type="ECO:0000256" key="7">
    <source>
        <dbReference type="SAM" id="Coils"/>
    </source>
</evidence>
<evidence type="ECO:0000313" key="13">
    <source>
        <dbReference type="EMBL" id="MDQ0464628.1"/>
    </source>
</evidence>
<dbReference type="SUPFAM" id="SSF55785">
    <property type="entry name" value="PYP-like sensor domain (PAS domain)"/>
    <property type="match status" value="4"/>
</dbReference>
<evidence type="ECO:0000259" key="9">
    <source>
        <dbReference type="PROSITE" id="PS50109"/>
    </source>
</evidence>
<comment type="catalytic activity">
    <reaction evidence="1">
        <text>ATP + protein L-histidine = ADP + protein N-phospho-L-histidine.</text>
        <dbReference type="EC" id="2.7.13.3"/>
    </reaction>
</comment>
<feature type="domain" description="PAC" evidence="12">
    <location>
        <begin position="98"/>
        <end position="150"/>
    </location>
</feature>
<feature type="domain" description="PAS" evidence="11">
    <location>
        <begin position="174"/>
        <end position="229"/>
    </location>
</feature>
<dbReference type="NCBIfam" id="TIGR00229">
    <property type="entry name" value="sensory_box"/>
    <property type="match status" value="4"/>
</dbReference>
<accession>A0ABU0IRJ0</accession>
<feature type="domain" description="Response regulatory" evidence="10">
    <location>
        <begin position="800"/>
        <end position="912"/>
    </location>
</feature>
<feature type="coiled-coil region" evidence="7">
    <location>
        <begin position="138"/>
        <end position="168"/>
    </location>
</feature>
<organism evidence="13 14">
    <name type="scientific">Caulobacter ginsengisoli</name>
    <dbReference type="NCBI Taxonomy" id="400775"/>
    <lineage>
        <taxon>Bacteria</taxon>
        <taxon>Pseudomonadati</taxon>
        <taxon>Pseudomonadota</taxon>
        <taxon>Alphaproteobacteria</taxon>
        <taxon>Caulobacterales</taxon>
        <taxon>Caulobacteraceae</taxon>
        <taxon>Caulobacter</taxon>
    </lineage>
</organism>
<evidence type="ECO:0000256" key="4">
    <source>
        <dbReference type="ARBA" id="ARBA00022679"/>
    </source>
</evidence>
<evidence type="ECO:0000256" key="6">
    <source>
        <dbReference type="PROSITE-ProRule" id="PRU00169"/>
    </source>
</evidence>
<dbReference type="PRINTS" id="PR00344">
    <property type="entry name" value="BCTRLSENSOR"/>
</dbReference>
<evidence type="ECO:0000256" key="1">
    <source>
        <dbReference type="ARBA" id="ARBA00000085"/>
    </source>
</evidence>
<keyword evidence="14" id="KW-1185">Reference proteome</keyword>
<protein>
    <recommendedName>
        <fullName evidence="2">histidine kinase</fullName>
        <ecNumber evidence="2">2.7.13.3</ecNumber>
    </recommendedName>
</protein>
<dbReference type="Pfam" id="PF00072">
    <property type="entry name" value="Response_reg"/>
    <property type="match status" value="1"/>
</dbReference>
<dbReference type="InterPro" id="IPR013655">
    <property type="entry name" value="PAS_fold_3"/>
</dbReference>
<evidence type="ECO:0000256" key="5">
    <source>
        <dbReference type="ARBA" id="ARBA00022777"/>
    </source>
</evidence>
<dbReference type="Pfam" id="PF00512">
    <property type="entry name" value="HisKA"/>
    <property type="match status" value="1"/>
</dbReference>
<feature type="domain" description="PAS" evidence="11">
    <location>
        <begin position="25"/>
        <end position="95"/>
    </location>
</feature>
<dbReference type="InterPro" id="IPR005467">
    <property type="entry name" value="His_kinase_dom"/>
</dbReference>
<dbReference type="Gene3D" id="3.40.50.2300">
    <property type="match status" value="1"/>
</dbReference>
<dbReference type="Gene3D" id="2.10.70.100">
    <property type="match status" value="1"/>
</dbReference>
<dbReference type="Gene3D" id="1.10.287.130">
    <property type="match status" value="1"/>
</dbReference>
<dbReference type="SUPFAM" id="SSF52172">
    <property type="entry name" value="CheY-like"/>
    <property type="match status" value="1"/>
</dbReference>
<evidence type="ECO:0000256" key="8">
    <source>
        <dbReference type="SAM" id="MobiDB-lite"/>
    </source>
</evidence>
<dbReference type="SMART" id="SM00086">
    <property type="entry name" value="PAC"/>
    <property type="match status" value="4"/>
</dbReference>
<keyword evidence="4" id="KW-0808">Transferase</keyword>
<feature type="region of interest" description="Disordered" evidence="8">
    <location>
        <begin position="1"/>
        <end position="26"/>
    </location>
</feature>
<dbReference type="InterPro" id="IPR003594">
    <property type="entry name" value="HATPase_dom"/>
</dbReference>
<dbReference type="PANTHER" id="PTHR43047:SF72">
    <property type="entry name" value="OSMOSENSING HISTIDINE PROTEIN KINASE SLN1"/>
    <property type="match status" value="1"/>
</dbReference>
<gene>
    <name evidence="13" type="ORF">QO010_002412</name>
</gene>
<dbReference type="CDD" id="cd00130">
    <property type="entry name" value="PAS"/>
    <property type="match status" value="4"/>
</dbReference>
<feature type="domain" description="Histidine kinase" evidence="9">
    <location>
        <begin position="560"/>
        <end position="779"/>
    </location>
</feature>
<dbReference type="Gene3D" id="3.30.565.10">
    <property type="entry name" value="Histidine kinase-like ATPase, C-terminal domain"/>
    <property type="match status" value="1"/>
</dbReference>
<feature type="domain" description="PAC" evidence="12">
    <location>
        <begin position="361"/>
        <end position="413"/>
    </location>
</feature>
<dbReference type="InterPro" id="IPR036097">
    <property type="entry name" value="HisK_dim/P_sf"/>
</dbReference>
<feature type="domain" description="PAS" evidence="11">
    <location>
        <begin position="318"/>
        <end position="355"/>
    </location>
</feature>
<dbReference type="EMBL" id="JAUSVS010000004">
    <property type="protein sequence ID" value="MDQ0464628.1"/>
    <property type="molecule type" value="Genomic_DNA"/>
</dbReference>
<comment type="caution">
    <text evidence="13">The sequence shown here is derived from an EMBL/GenBank/DDBJ whole genome shotgun (WGS) entry which is preliminary data.</text>
</comment>
<dbReference type="InterPro" id="IPR013656">
    <property type="entry name" value="PAS_4"/>
</dbReference>
<dbReference type="PROSITE" id="PS50109">
    <property type="entry name" value="HIS_KIN"/>
    <property type="match status" value="1"/>
</dbReference>
<dbReference type="EC" id="2.7.13.3" evidence="2"/>
<dbReference type="InterPro" id="IPR004358">
    <property type="entry name" value="Sig_transdc_His_kin-like_C"/>
</dbReference>
<dbReference type="SUPFAM" id="SSF55874">
    <property type="entry name" value="ATPase domain of HSP90 chaperone/DNA topoisomerase II/histidine kinase"/>
    <property type="match status" value="1"/>
</dbReference>
<dbReference type="CDD" id="cd17546">
    <property type="entry name" value="REC_hyHK_CKI1_RcsC-like"/>
    <property type="match status" value="1"/>
</dbReference>
<keyword evidence="5" id="KW-0418">Kinase</keyword>
<dbReference type="RefSeq" id="WP_307349436.1">
    <property type="nucleotide sequence ID" value="NZ_JAUSVS010000004.1"/>
</dbReference>
<reference evidence="13 14" key="1">
    <citation type="submission" date="2023-07" db="EMBL/GenBank/DDBJ databases">
        <title>Genomic Encyclopedia of Type Strains, Phase IV (KMG-IV): sequencing the most valuable type-strain genomes for metagenomic binning, comparative biology and taxonomic classification.</title>
        <authorList>
            <person name="Goeker M."/>
        </authorList>
    </citation>
    <scope>NUCLEOTIDE SEQUENCE [LARGE SCALE GENOMIC DNA]</scope>
    <source>
        <strain evidence="13 14">DSM 18695</strain>
    </source>
</reference>
<dbReference type="InterPro" id="IPR001610">
    <property type="entry name" value="PAC"/>
</dbReference>
<dbReference type="Pfam" id="PF02518">
    <property type="entry name" value="HATPase_c"/>
    <property type="match status" value="1"/>
</dbReference>
<sequence>MTRSADKPTTAAKGPRPARHEPGRAERRYRLLADSMADVITSIRLDGSSDYISPGIERLLGYKPREMARRPAQTFVHPDDRAMVLQAFTDLAGGADRRILQHRCLHKAGHAVWVETSLQLVREAAGQPAEFVAVIRDNTQQKRQEDELVRAREAAEELTRRADAAEAVAGLGHWRLDARTFEVDWSPQMYRIYGLDPAQPLDLEALMAMTHPEDAARARESLARQLADGEGEEATETRIINAKGELRYMEGRSRVERDATGAISAVVGVLTDVTEQRLIQMALAESELRYRTLAEHSTDILVRCGRDGLLRYVSPAIRALGYTPEELSGQPVLSIVAPEHLAQSAAVLEELFGAEALDPSVQHEHCVLDKAGAPVWLEGRPSQLRDADGQVVEIITVLRDVTARRAIKAALAESEARHRRLADTAPDIITESALDATLTYVSSASLAITGFAPEELVGRSSLSLMNDEDAARMLAMCRAVHASDGALAPWPIQFRTTRKDGQEIWLESKPVFYRDSAGRFAGLTDVVRDVTAHKALEASLEQARAEAESAAAVKAEFLANMSHELRTPLTAVLGFSRLVAEQPELTPATRGYVQRLTTAGKALMSTVNDILDFSKLEAGQVEIHKVPTEPAAVIAEAVALLETTADDKEIGLVTLGLENLPPTLSLDPDRLRQILLNLVGNAVKFTATGQVTVAADWDAAGQILSCRVIDTGPGIPPDKLLRLFQRFSQVDASSTRQHGGTGLGLAICKGLVEAMGGVIGASSRPGEGSVFQFTLPAVAVEASDDGGDPSVSGGLPIGSRILVTDDSPVNRELVRAILSTCDVELTEAGDGAQAVALARAQPFDLILMDLRMPVMDGETAARAIRAEPGPNAGVPIVGFTADASLTAGGLFDAVVGKPIEAGRLLGVLAELLCDDDPEADYAAA</sequence>
<dbReference type="PANTHER" id="PTHR43047">
    <property type="entry name" value="TWO-COMPONENT HISTIDINE PROTEIN KINASE"/>
    <property type="match status" value="1"/>
</dbReference>
<dbReference type="SMART" id="SM00388">
    <property type="entry name" value="HisKA"/>
    <property type="match status" value="1"/>
</dbReference>
<dbReference type="SMART" id="SM00091">
    <property type="entry name" value="PAS"/>
    <property type="match status" value="4"/>
</dbReference>
<dbReference type="PROSITE" id="PS50113">
    <property type="entry name" value="PAC"/>
    <property type="match status" value="4"/>
</dbReference>
<dbReference type="InterPro" id="IPR003661">
    <property type="entry name" value="HisK_dim/P_dom"/>
</dbReference>
<dbReference type="CDD" id="cd16922">
    <property type="entry name" value="HATPase_EvgS-ArcB-TorS-like"/>
    <property type="match status" value="1"/>
</dbReference>
<dbReference type="PROSITE" id="PS50112">
    <property type="entry name" value="PAS"/>
    <property type="match status" value="4"/>
</dbReference>
<feature type="coiled-coil region" evidence="7">
    <location>
        <begin position="533"/>
        <end position="560"/>
    </location>
</feature>
<name>A0ABU0IRJ0_9CAUL</name>
<dbReference type="InterPro" id="IPR000014">
    <property type="entry name" value="PAS"/>
</dbReference>
<evidence type="ECO:0000259" key="11">
    <source>
        <dbReference type="PROSITE" id="PS50112"/>
    </source>
</evidence>
<dbReference type="CDD" id="cd00082">
    <property type="entry name" value="HisKA"/>
    <property type="match status" value="1"/>
</dbReference>
<dbReference type="PROSITE" id="PS50110">
    <property type="entry name" value="RESPONSE_REGULATORY"/>
    <property type="match status" value="1"/>
</dbReference>
<dbReference type="SMART" id="SM00448">
    <property type="entry name" value="REC"/>
    <property type="match status" value="1"/>
</dbReference>
<feature type="domain" description="PAS" evidence="11">
    <location>
        <begin position="414"/>
        <end position="484"/>
    </location>
</feature>
<evidence type="ECO:0000256" key="3">
    <source>
        <dbReference type="ARBA" id="ARBA00022553"/>
    </source>
</evidence>
<evidence type="ECO:0000259" key="10">
    <source>
        <dbReference type="PROSITE" id="PS50110"/>
    </source>
</evidence>
<dbReference type="SUPFAM" id="SSF47384">
    <property type="entry name" value="Homodimeric domain of signal transducing histidine kinase"/>
    <property type="match status" value="1"/>
</dbReference>
<dbReference type="InterPro" id="IPR001789">
    <property type="entry name" value="Sig_transdc_resp-reg_receiver"/>
</dbReference>
<dbReference type="InterPro" id="IPR036890">
    <property type="entry name" value="HATPase_C_sf"/>
</dbReference>
<dbReference type="InterPro" id="IPR035965">
    <property type="entry name" value="PAS-like_dom_sf"/>
</dbReference>
<evidence type="ECO:0000313" key="14">
    <source>
        <dbReference type="Proteomes" id="UP001228905"/>
    </source>
</evidence>
<dbReference type="Pfam" id="PF08448">
    <property type="entry name" value="PAS_4"/>
    <property type="match status" value="1"/>
</dbReference>
<dbReference type="Pfam" id="PF08447">
    <property type="entry name" value="PAS_3"/>
    <property type="match status" value="3"/>
</dbReference>
<dbReference type="Gene3D" id="3.30.450.20">
    <property type="entry name" value="PAS domain"/>
    <property type="match status" value="4"/>
</dbReference>
<evidence type="ECO:0000259" key="12">
    <source>
        <dbReference type="PROSITE" id="PS50113"/>
    </source>
</evidence>
<dbReference type="InterPro" id="IPR011006">
    <property type="entry name" value="CheY-like_superfamily"/>
</dbReference>
<feature type="modified residue" description="4-aspartylphosphate" evidence="6">
    <location>
        <position position="849"/>
    </location>
</feature>
<dbReference type="SMART" id="SM00387">
    <property type="entry name" value="HATPase_c"/>
    <property type="match status" value="1"/>
</dbReference>
<dbReference type="Proteomes" id="UP001228905">
    <property type="component" value="Unassembled WGS sequence"/>
</dbReference>
<feature type="domain" description="PAC" evidence="12">
    <location>
        <begin position="490"/>
        <end position="542"/>
    </location>
</feature>
<dbReference type="InterPro" id="IPR000700">
    <property type="entry name" value="PAS-assoc_C"/>
</dbReference>
<keyword evidence="7" id="KW-0175">Coiled coil</keyword>